<dbReference type="GO" id="GO:0051603">
    <property type="term" value="P:proteolysis involved in protein catabolic process"/>
    <property type="evidence" value="ECO:0007669"/>
    <property type="project" value="EnsemblFungi"/>
</dbReference>
<evidence type="ECO:0000256" key="5">
    <source>
        <dbReference type="ARBA" id="ARBA00011853"/>
    </source>
</evidence>
<dbReference type="InterPro" id="IPR013578">
    <property type="entry name" value="Peptidase_M16C_assoc"/>
</dbReference>
<evidence type="ECO:0000256" key="9">
    <source>
        <dbReference type="ARBA" id="ARBA00022801"/>
    </source>
</evidence>
<comment type="function">
    <text evidence="14">Degrades mitochondrial transit peptides after their cleavage in the intermembrane space or in the matrix, and presequence peptides; clearance of these peptides is required to keep the presequence processing machinery running. Preferentially cleaves the N-terminal side of paired basic amino acid residues. Also degrades other unstructured peptides. May function as an ATP-dependent peptidase as opposed to a metalloendopeptidase.</text>
</comment>
<evidence type="ECO:0000256" key="3">
    <source>
        <dbReference type="ARBA" id="ARBA00004569"/>
    </source>
</evidence>
<dbReference type="EMBL" id="HE978316">
    <property type="protein sequence ID" value="CCK69427.1"/>
    <property type="molecule type" value="Genomic_DNA"/>
</dbReference>
<evidence type="ECO:0000256" key="7">
    <source>
        <dbReference type="ARBA" id="ARBA00022670"/>
    </source>
</evidence>
<accession>J7RWN6</accession>
<evidence type="ECO:0000313" key="17">
    <source>
        <dbReference type="Proteomes" id="UP000006310"/>
    </source>
</evidence>
<dbReference type="AlphaFoldDB" id="J7RWN6"/>
<keyword evidence="9" id="KW-0378">Hydrolase</keyword>
<dbReference type="GO" id="GO:0008270">
    <property type="term" value="F:zinc ion binding"/>
    <property type="evidence" value="ECO:0007669"/>
    <property type="project" value="EnsemblFungi"/>
</dbReference>
<dbReference type="GO" id="GO:0004222">
    <property type="term" value="F:metalloendopeptidase activity"/>
    <property type="evidence" value="ECO:0007669"/>
    <property type="project" value="EnsemblFungi"/>
</dbReference>
<dbReference type="GO" id="GO:0004176">
    <property type="term" value="F:ATP-dependent peptidase activity"/>
    <property type="evidence" value="ECO:0007669"/>
    <property type="project" value="EnsemblFungi"/>
</dbReference>
<dbReference type="MEROPS" id="M16.013"/>
<comment type="subcellular location">
    <subcellularLocation>
        <location evidence="3">Mitochondrion intermembrane space</location>
    </subcellularLocation>
    <subcellularLocation>
        <location evidence="2">Mitochondrion matrix</location>
    </subcellularLocation>
</comment>
<dbReference type="OMA" id="FPFQVHY"/>
<reference evidence="17" key="2">
    <citation type="submission" date="2012-08" db="EMBL/GenBank/DDBJ databases">
        <title>Genome sequence of Kazachstania naganishii.</title>
        <authorList>
            <person name="Gordon J.L."/>
            <person name="Armisen D."/>
            <person name="Proux-Wera E."/>
            <person name="OhEigeartaigh S.S."/>
            <person name="Byrne K.P."/>
            <person name="Wolfe K.H."/>
        </authorList>
    </citation>
    <scope>NUCLEOTIDE SEQUENCE [LARGE SCALE GENOMIC DNA]</scope>
    <source>
        <strain evidence="17">ATCC MYA-139 / BCRC 22969 / CBS 8797 / CCRC 22969 / KCTC 17520 / NBRC 10181 / NCYC 3082</strain>
    </source>
</reference>
<evidence type="ECO:0000256" key="11">
    <source>
        <dbReference type="ARBA" id="ARBA00023049"/>
    </source>
</evidence>
<dbReference type="InterPro" id="IPR007863">
    <property type="entry name" value="Peptidase_M16_C"/>
</dbReference>
<keyword evidence="12" id="KW-0496">Mitochondrion</keyword>
<evidence type="ECO:0000256" key="12">
    <source>
        <dbReference type="ARBA" id="ARBA00023128"/>
    </source>
</evidence>
<feature type="domain" description="Peptidase M16C associated" evidence="15">
    <location>
        <begin position="488"/>
        <end position="733"/>
    </location>
</feature>
<dbReference type="HOGENOM" id="CLU_009165_0_0_1"/>
<proteinExistence type="inferred from homology"/>
<dbReference type="PANTHER" id="PTHR43016">
    <property type="entry name" value="PRESEQUENCE PROTEASE"/>
    <property type="match status" value="1"/>
</dbReference>
<keyword evidence="11" id="KW-0482">Metalloprotease</keyword>
<evidence type="ECO:0000256" key="2">
    <source>
        <dbReference type="ARBA" id="ARBA00004305"/>
    </source>
</evidence>
<dbReference type="Proteomes" id="UP000006310">
    <property type="component" value="Chromosome 3"/>
</dbReference>
<evidence type="ECO:0000256" key="6">
    <source>
        <dbReference type="ARBA" id="ARBA00020167"/>
    </source>
</evidence>
<evidence type="ECO:0000256" key="13">
    <source>
        <dbReference type="ARBA" id="ARBA00034552"/>
    </source>
</evidence>
<sequence length="994" mass="112915">MLRCRQSLFKGSFCLRRTLATASWSPHLATKYPVGQALHGYEIKRVLPVPEWRLVAVDLVHGQTGAQHLHLDRADNNNVFSIGFRTLPPDSTGVPHILEHTTLCGSVKYPVHDPFFKMLNKSLANFMNAMTGPHYTFFPFATTNGRDFANLRDVYLDSILNPLLKWEDFVQEGWRLENRDLEDKTSEIVFKGVVYNEMKGQISNADYFFWSQFQQALYPDLNNSGGDPQKITDLTYEDLVKFHRNNYHASNARTFTYGDFPLEDTLKRLNKEFVEFGRRQSPRALKQLDFDKDMHIVKQGQFDPMLPEEKQTKTSMTWKIGDSKDTYETFLWRVLGNILMDGQSSVLYQRLIDTGIGTEFTVNCGVDTLLDTNVLTVGVTGVSDVDAFRACVNDVFQKVAVAPIEEMKVNAIIQQLELSKKDHKPDFGLQLLYSILPGWTNSMDPFEALKFEELIHRFREDFATRGSALFHDLVKKWILDKPIFHFSMVGSKELAKELEEEEQARLKNKVAKLDTQDRQIIYDRGLLLRDKQAKKENLSCLPTLQTSDISREAVYYPVEMLNDQTMVRITDTNGITYMRGKIEMNDLIPHDLYAYLPLFADSLTSLGTKTKPFKDIEDEIKLNTGGISSHSSVTTDPLTLQPRLNLGFDGWCLNHKGGKVVDLWDQLILNTDFNANKNVLKVLIKILASSAVSSVTEAGHSFARGYATAHFSKTKAIAETLGGIEQLKFVMQLNSYLEDESLFQTMVVDKLVQLQLIMMNCKDRLRFFVTTDTTNQAEAITGQLATFRDKFLSSSNESFTTGDYPLLSGTKPTLLNFPFQTHYTAYCENTNIPYVHADTAPLQILSSILTSKHLHKEIRESGGAYGGGAGYDSLVGSFNYYSYRDPTPLRSLQVFHRTFDIEAADVTNGKLRLFQDIDAPISRRGEAVWNFENGITHKMRQERRERFLDTTSQDVERVRDKYLKRQPGYGVVVGAPIPGKTDPPAWDTVTLSAS</sequence>
<keyword evidence="17" id="KW-1185">Reference proteome</keyword>
<evidence type="ECO:0000256" key="10">
    <source>
        <dbReference type="ARBA" id="ARBA00022833"/>
    </source>
</evidence>
<protein>
    <recommendedName>
        <fullName evidence="6">Presequence protease, mitochondrial</fullName>
    </recommendedName>
    <alternativeName>
        <fullName evidence="13">Pitrilysin metalloproteinase</fullName>
    </alternativeName>
</protein>
<keyword evidence="7" id="KW-0645">Protease</keyword>
<comment type="subunit">
    <text evidence="5">Monomer and homodimer; homodimerization is induced by binding of the substrate.</text>
</comment>
<reference evidence="16 17" key="1">
    <citation type="journal article" date="2011" name="Proc. Natl. Acad. Sci. U.S.A.">
        <title>Evolutionary erosion of yeast sex chromosomes by mating-type switching accidents.</title>
        <authorList>
            <person name="Gordon J.L."/>
            <person name="Armisen D."/>
            <person name="Proux-Wera E."/>
            <person name="Oheigeartaigh S.S."/>
            <person name="Byrne K.P."/>
            <person name="Wolfe K.H."/>
        </authorList>
    </citation>
    <scope>NUCLEOTIDE SEQUENCE [LARGE SCALE GENOMIC DNA]</scope>
    <source>
        <strain evidence="17">ATCC MYA-139 / BCRC 22969 / CBS 8797 / CCRC 22969 / KCTC 17520 / NBRC 10181 / NCYC 3082</strain>
    </source>
</reference>
<evidence type="ECO:0000259" key="15">
    <source>
        <dbReference type="SMART" id="SM01264"/>
    </source>
</evidence>
<dbReference type="STRING" id="1071383.J7RWN6"/>
<comment type="similarity">
    <text evidence="4">Belongs to the peptidase M16 family. PreP subfamily.</text>
</comment>
<dbReference type="GeneID" id="34525107"/>
<dbReference type="FunFam" id="3.30.830.10:FF:000009">
    <property type="entry name" value="Presequence protease, mitochondrial"/>
    <property type="match status" value="1"/>
</dbReference>
<dbReference type="Pfam" id="PF22516">
    <property type="entry name" value="PreP_C"/>
    <property type="match status" value="1"/>
</dbReference>
<dbReference type="eggNOG" id="KOG2019">
    <property type="taxonomic scope" value="Eukaryota"/>
</dbReference>
<dbReference type="GO" id="GO:0005759">
    <property type="term" value="C:mitochondrial matrix"/>
    <property type="evidence" value="ECO:0007669"/>
    <property type="project" value="UniProtKB-SubCell"/>
</dbReference>
<evidence type="ECO:0000256" key="8">
    <source>
        <dbReference type="ARBA" id="ARBA00022723"/>
    </source>
</evidence>
<organism evidence="16 17">
    <name type="scientific">Huiozyma naganishii (strain ATCC MYA-139 / BCRC 22969 / CBS 8797 / KCTC 17520 / NBRC 10181 / NCYC 3082 / Yp74L-3)</name>
    <name type="common">Yeast</name>
    <name type="synonym">Kazachstania naganishii</name>
    <dbReference type="NCBI Taxonomy" id="1071383"/>
    <lineage>
        <taxon>Eukaryota</taxon>
        <taxon>Fungi</taxon>
        <taxon>Dikarya</taxon>
        <taxon>Ascomycota</taxon>
        <taxon>Saccharomycotina</taxon>
        <taxon>Saccharomycetes</taxon>
        <taxon>Saccharomycetales</taxon>
        <taxon>Saccharomycetaceae</taxon>
        <taxon>Huiozyma</taxon>
    </lineage>
</organism>
<keyword evidence="8" id="KW-0479">Metal-binding</keyword>
<dbReference type="InterPro" id="IPR055130">
    <property type="entry name" value="PreP_C"/>
</dbReference>
<dbReference type="GO" id="GO:0034982">
    <property type="term" value="P:mitochondrial protein processing"/>
    <property type="evidence" value="ECO:0007669"/>
    <property type="project" value="EnsemblFungi"/>
</dbReference>
<gene>
    <name evidence="16" type="primary">KNAG0C03170</name>
    <name evidence="16" type="ordered locus">KNAG_0C03170</name>
</gene>
<dbReference type="PANTHER" id="PTHR43016:SF13">
    <property type="entry name" value="PRESEQUENCE PROTEASE, MITOCHONDRIAL"/>
    <property type="match status" value="1"/>
</dbReference>
<evidence type="ECO:0000256" key="4">
    <source>
        <dbReference type="ARBA" id="ARBA00007575"/>
    </source>
</evidence>
<dbReference type="OrthoDB" id="10250783at2759"/>
<dbReference type="SUPFAM" id="SSF63411">
    <property type="entry name" value="LuxS/MPP-like metallohydrolase"/>
    <property type="match status" value="4"/>
</dbReference>
<dbReference type="RefSeq" id="XP_022463673.1">
    <property type="nucleotide sequence ID" value="XM_022607037.1"/>
</dbReference>
<dbReference type="Pfam" id="PF08367">
    <property type="entry name" value="M16C_assoc"/>
    <property type="match status" value="1"/>
</dbReference>
<dbReference type="InterPro" id="IPR011249">
    <property type="entry name" value="Metalloenz_LuxS/M16"/>
</dbReference>
<dbReference type="Gene3D" id="3.30.830.10">
    <property type="entry name" value="Metalloenzyme, LuxS/M16 peptidase-like"/>
    <property type="match status" value="4"/>
</dbReference>
<dbReference type="FunFam" id="3.30.830.10:FF:000011">
    <property type="entry name" value="Presequence protease, mitochondrial"/>
    <property type="match status" value="1"/>
</dbReference>
<comment type="cofactor">
    <cofactor evidence="1">
        <name>Zn(2+)</name>
        <dbReference type="ChEBI" id="CHEBI:29105"/>
    </cofactor>
</comment>
<dbReference type="SMART" id="SM01264">
    <property type="entry name" value="M16C_associated"/>
    <property type="match status" value="1"/>
</dbReference>
<evidence type="ECO:0000313" key="16">
    <source>
        <dbReference type="EMBL" id="CCK69427.1"/>
    </source>
</evidence>
<evidence type="ECO:0000256" key="14">
    <source>
        <dbReference type="ARBA" id="ARBA00045897"/>
    </source>
</evidence>
<keyword evidence="10" id="KW-0862">Zinc</keyword>
<evidence type="ECO:0000256" key="1">
    <source>
        <dbReference type="ARBA" id="ARBA00001947"/>
    </source>
</evidence>
<name>J7RWN6_HUIN7</name>
<dbReference type="Pfam" id="PF05193">
    <property type="entry name" value="Peptidase_M16_C"/>
    <property type="match status" value="1"/>
</dbReference>
<dbReference type="GO" id="GO:0005758">
    <property type="term" value="C:mitochondrial intermembrane space"/>
    <property type="evidence" value="ECO:0007669"/>
    <property type="project" value="UniProtKB-SubCell"/>
</dbReference>
<dbReference type="KEGG" id="kng:KNAG_0C03170"/>